<dbReference type="EMBL" id="JAJAGQ010000005">
    <property type="protein sequence ID" value="KAJ8562455.1"/>
    <property type="molecule type" value="Genomic_DNA"/>
</dbReference>
<reference evidence="2" key="1">
    <citation type="journal article" date="2023" name="Proc. Natl. Acad. Sci. U.S.A.">
        <title>Genomic and structural basis for evolution of tropane alkaloid biosynthesis.</title>
        <authorList>
            <person name="Wanga Y.-J."/>
            <person name="Taina T."/>
            <person name="Yua J.-Y."/>
            <person name="Lia J."/>
            <person name="Xua B."/>
            <person name="Chenc J."/>
            <person name="D'Auriad J.C."/>
            <person name="Huanga J.-P."/>
            <person name="Huanga S.-X."/>
        </authorList>
    </citation>
    <scope>NUCLEOTIDE SEQUENCE [LARGE SCALE GENOMIC DNA]</scope>
    <source>
        <strain evidence="2">cv. KIB-2019</strain>
    </source>
</reference>
<keyword evidence="2" id="KW-1185">Reference proteome</keyword>
<gene>
    <name evidence="1" type="ORF">K7X08_011746</name>
</gene>
<evidence type="ECO:0000313" key="1">
    <source>
        <dbReference type="EMBL" id="KAJ8562455.1"/>
    </source>
</evidence>
<organism evidence="1 2">
    <name type="scientific">Anisodus acutangulus</name>
    <dbReference type="NCBI Taxonomy" id="402998"/>
    <lineage>
        <taxon>Eukaryota</taxon>
        <taxon>Viridiplantae</taxon>
        <taxon>Streptophyta</taxon>
        <taxon>Embryophyta</taxon>
        <taxon>Tracheophyta</taxon>
        <taxon>Spermatophyta</taxon>
        <taxon>Magnoliopsida</taxon>
        <taxon>eudicotyledons</taxon>
        <taxon>Gunneridae</taxon>
        <taxon>Pentapetalae</taxon>
        <taxon>asterids</taxon>
        <taxon>lamiids</taxon>
        <taxon>Solanales</taxon>
        <taxon>Solanaceae</taxon>
        <taxon>Solanoideae</taxon>
        <taxon>Hyoscyameae</taxon>
        <taxon>Anisodus</taxon>
    </lineage>
</organism>
<comment type="caution">
    <text evidence="1">The sequence shown here is derived from an EMBL/GenBank/DDBJ whole genome shotgun (WGS) entry which is preliminary data.</text>
</comment>
<dbReference type="AlphaFoldDB" id="A0A9Q1MK53"/>
<name>A0A9Q1MK53_9SOLA</name>
<dbReference type="OrthoDB" id="10517050at2759"/>
<evidence type="ECO:0000313" key="2">
    <source>
        <dbReference type="Proteomes" id="UP001152561"/>
    </source>
</evidence>
<protein>
    <submittedName>
        <fullName evidence="1">Uncharacterized protein</fullName>
    </submittedName>
</protein>
<accession>A0A9Q1MK53</accession>
<sequence length="75" mass="8408">MDEAKALLDLTLIFVPLLVRQSGLCLLSAIAEFSRWKCIFCQSSYMSVFFCPSNGNNDFSDGEQFHSVLLPADKK</sequence>
<dbReference type="Proteomes" id="UP001152561">
    <property type="component" value="Unassembled WGS sequence"/>
</dbReference>
<proteinExistence type="predicted"/>